<name>A0AAU8CSL7_9HYPH</name>
<feature type="transmembrane region" description="Helical" evidence="6">
    <location>
        <begin position="80"/>
        <end position="105"/>
    </location>
</feature>
<feature type="transmembrane region" description="Helical" evidence="6">
    <location>
        <begin position="240"/>
        <end position="267"/>
    </location>
</feature>
<evidence type="ECO:0000256" key="5">
    <source>
        <dbReference type="ARBA" id="ARBA00023136"/>
    </source>
</evidence>
<keyword evidence="3 6" id="KW-0812">Transmembrane</keyword>
<dbReference type="CDD" id="cd06581">
    <property type="entry name" value="TM_PBP1_LivM_like"/>
    <property type="match status" value="1"/>
</dbReference>
<keyword evidence="2" id="KW-1003">Cell membrane</keyword>
<sequence>MSAFRRDLMTVCALGAALVVGGFVGSNYMLGVFVLFGMTSILVLSYRTITTMGGWSFAHIAIMGIGGYSVAILSKPPFDLPVLVAIVAGGLFAALFAALLSYPVLQTRQYYFFLSTFAAGEALRQCFIQFREITGGTSGIAFIERPEILPNPSSTLEFLCLVAAVLVLLGIFYASLDASDAGLKIKAVGEDEALSSSIGIDAWALRALAFILGSFGAGIAGGLFATYNGIVSPSDINAMLMFKVVAACVIGGTTRFSGPILGLLFLTLIEEIFRFVPEFVPMIWGVFVIIAILFGQWARGRLMVWRIKNA</sequence>
<feature type="transmembrane region" description="Helical" evidence="6">
    <location>
        <begin position="279"/>
        <end position="298"/>
    </location>
</feature>
<reference evidence="7" key="1">
    <citation type="submission" date="2024-06" db="EMBL/GenBank/DDBJ databases">
        <title>Mesorhizobium karijinii sp. nov., a symbiont of the iconic Swainsona formosa from arid Australia.</title>
        <authorList>
            <person name="Hill Y.J."/>
            <person name="Watkin E.L.J."/>
            <person name="O'Hara G.W."/>
            <person name="Terpolilli J."/>
            <person name="Tye M.L."/>
            <person name="Kohlmeier M.G."/>
        </authorList>
    </citation>
    <scope>NUCLEOTIDE SEQUENCE</scope>
    <source>
        <strain evidence="7">WSM2240</strain>
    </source>
</reference>
<evidence type="ECO:0000256" key="3">
    <source>
        <dbReference type="ARBA" id="ARBA00022692"/>
    </source>
</evidence>
<dbReference type="PANTHER" id="PTHR30482">
    <property type="entry name" value="HIGH-AFFINITY BRANCHED-CHAIN AMINO ACID TRANSPORT SYSTEM PERMEASE"/>
    <property type="match status" value="1"/>
</dbReference>
<dbReference type="GO" id="GO:0015658">
    <property type="term" value="F:branched-chain amino acid transmembrane transporter activity"/>
    <property type="evidence" value="ECO:0007669"/>
    <property type="project" value="InterPro"/>
</dbReference>
<keyword evidence="5 6" id="KW-0472">Membrane</keyword>
<evidence type="ECO:0000256" key="2">
    <source>
        <dbReference type="ARBA" id="ARBA00022475"/>
    </source>
</evidence>
<dbReference type="AlphaFoldDB" id="A0AAU8CSL7"/>
<accession>A0AAU8CSL7</accession>
<feature type="transmembrane region" description="Helical" evidence="6">
    <location>
        <begin position="203"/>
        <end position="228"/>
    </location>
</feature>
<protein>
    <submittedName>
        <fullName evidence="7">Branched-chain amino acid ABC transporter permease</fullName>
    </submittedName>
</protein>
<dbReference type="InterPro" id="IPR001851">
    <property type="entry name" value="ABC_transp_permease"/>
</dbReference>
<feature type="transmembrane region" description="Helical" evidence="6">
    <location>
        <begin position="155"/>
        <end position="176"/>
    </location>
</feature>
<feature type="transmembrane region" description="Helical" evidence="6">
    <location>
        <begin position="56"/>
        <end position="74"/>
    </location>
</feature>
<dbReference type="GO" id="GO:0005886">
    <property type="term" value="C:plasma membrane"/>
    <property type="evidence" value="ECO:0007669"/>
    <property type="project" value="UniProtKB-SubCell"/>
</dbReference>
<gene>
    <name evidence="7" type="ORF">ABVK50_03165</name>
</gene>
<dbReference type="PANTHER" id="PTHR30482:SF20">
    <property type="entry name" value="HIGH-AFFINITY BRANCHED-CHAIN AMINO ACID TRANSPORT SYSTEM PERMEASE PROTEIN LIVM"/>
    <property type="match status" value="1"/>
</dbReference>
<evidence type="ECO:0000256" key="4">
    <source>
        <dbReference type="ARBA" id="ARBA00022989"/>
    </source>
</evidence>
<evidence type="ECO:0000256" key="6">
    <source>
        <dbReference type="SAM" id="Phobius"/>
    </source>
</evidence>
<dbReference type="InterPro" id="IPR043428">
    <property type="entry name" value="LivM-like"/>
</dbReference>
<dbReference type="RefSeq" id="WP_353642832.1">
    <property type="nucleotide sequence ID" value="NZ_CP159253.1"/>
</dbReference>
<evidence type="ECO:0000256" key="1">
    <source>
        <dbReference type="ARBA" id="ARBA00004651"/>
    </source>
</evidence>
<dbReference type="Pfam" id="PF02653">
    <property type="entry name" value="BPD_transp_2"/>
    <property type="match status" value="1"/>
</dbReference>
<comment type="subcellular location">
    <subcellularLocation>
        <location evidence="1">Cell membrane</location>
        <topology evidence="1">Multi-pass membrane protein</topology>
    </subcellularLocation>
</comment>
<organism evidence="7">
    <name type="scientific">Mesorhizobium sp. WSM2240</name>
    <dbReference type="NCBI Taxonomy" id="3228851"/>
    <lineage>
        <taxon>Bacteria</taxon>
        <taxon>Pseudomonadati</taxon>
        <taxon>Pseudomonadota</taxon>
        <taxon>Alphaproteobacteria</taxon>
        <taxon>Hyphomicrobiales</taxon>
        <taxon>Phyllobacteriaceae</taxon>
        <taxon>Mesorhizobium</taxon>
    </lineage>
</organism>
<dbReference type="EMBL" id="CP159253">
    <property type="protein sequence ID" value="XCG49633.1"/>
    <property type="molecule type" value="Genomic_DNA"/>
</dbReference>
<keyword evidence="4 6" id="KW-1133">Transmembrane helix</keyword>
<evidence type="ECO:0000313" key="7">
    <source>
        <dbReference type="EMBL" id="XCG49633.1"/>
    </source>
</evidence>
<proteinExistence type="predicted"/>